<gene>
    <name evidence="1" type="ORF">chiPu_0026388</name>
</gene>
<name>A0A401THV6_CHIPU</name>
<accession>A0A401THV6</accession>
<reference evidence="1 2" key="1">
    <citation type="journal article" date="2018" name="Nat. Ecol. Evol.">
        <title>Shark genomes provide insights into elasmobranch evolution and the origin of vertebrates.</title>
        <authorList>
            <person name="Hara Y"/>
            <person name="Yamaguchi K"/>
            <person name="Onimaru K"/>
            <person name="Kadota M"/>
            <person name="Koyanagi M"/>
            <person name="Keeley SD"/>
            <person name="Tatsumi K"/>
            <person name="Tanaka K"/>
            <person name="Motone F"/>
            <person name="Kageyama Y"/>
            <person name="Nozu R"/>
            <person name="Adachi N"/>
            <person name="Nishimura O"/>
            <person name="Nakagawa R"/>
            <person name="Tanegashima C"/>
            <person name="Kiyatake I"/>
            <person name="Matsumoto R"/>
            <person name="Murakumo K"/>
            <person name="Nishida K"/>
            <person name="Terakita A"/>
            <person name="Kuratani S"/>
            <person name="Sato K"/>
            <person name="Hyodo S Kuraku.S."/>
        </authorList>
    </citation>
    <scope>NUCLEOTIDE SEQUENCE [LARGE SCALE GENOMIC DNA]</scope>
</reference>
<organism evidence="1 2">
    <name type="scientific">Chiloscyllium punctatum</name>
    <name type="common">Brownbanded bambooshark</name>
    <name type="synonym">Hemiscyllium punctatum</name>
    <dbReference type="NCBI Taxonomy" id="137246"/>
    <lineage>
        <taxon>Eukaryota</taxon>
        <taxon>Metazoa</taxon>
        <taxon>Chordata</taxon>
        <taxon>Craniata</taxon>
        <taxon>Vertebrata</taxon>
        <taxon>Chondrichthyes</taxon>
        <taxon>Elasmobranchii</taxon>
        <taxon>Galeomorphii</taxon>
        <taxon>Galeoidea</taxon>
        <taxon>Orectolobiformes</taxon>
        <taxon>Hemiscylliidae</taxon>
        <taxon>Chiloscyllium</taxon>
    </lineage>
</organism>
<evidence type="ECO:0000313" key="1">
    <source>
        <dbReference type="EMBL" id="GCC42188.1"/>
    </source>
</evidence>
<dbReference type="Proteomes" id="UP000287033">
    <property type="component" value="Unassembled WGS sequence"/>
</dbReference>
<keyword evidence="2" id="KW-1185">Reference proteome</keyword>
<sequence length="101" mass="11313">MAANRAACKRRMIVPKMTSEAERSVNNKSASDKLTPTIQDVFILQRDASESERQLCSKTGCYCNPVTKLWTTPAGQICMSNELALRVVECIRNATQRLICF</sequence>
<dbReference type="AlphaFoldDB" id="A0A401THV6"/>
<protein>
    <submittedName>
        <fullName evidence="1">Uncharacterized protein</fullName>
    </submittedName>
</protein>
<evidence type="ECO:0000313" key="2">
    <source>
        <dbReference type="Proteomes" id="UP000287033"/>
    </source>
</evidence>
<proteinExistence type="predicted"/>
<dbReference type="EMBL" id="BEZZ01078234">
    <property type="protein sequence ID" value="GCC42188.1"/>
    <property type="molecule type" value="Genomic_DNA"/>
</dbReference>
<comment type="caution">
    <text evidence="1">The sequence shown here is derived from an EMBL/GenBank/DDBJ whole genome shotgun (WGS) entry which is preliminary data.</text>
</comment>